<dbReference type="RefSeq" id="WP_025420897.1">
    <property type="nucleotide sequence ID" value="NZ_CP006569.1"/>
</dbReference>
<dbReference type="Proteomes" id="UP000019028">
    <property type="component" value="Chromosome"/>
</dbReference>
<evidence type="ECO:0000259" key="2">
    <source>
        <dbReference type="Pfam" id="PF01636"/>
    </source>
</evidence>
<sequence length="330" mass="37231">MLYEDSFLQRLESLLRAALVEWGLAADSAMKLLTISENATWLVTHPRSGERVVMRVHRPDYSSEAEIRSELAWLEALRTAGTVNTAAPIRRRDGEYIGCLWDRGSARYVVAFTFVAGHEPDAGADLRHWYSELGRITAALHQHSRHWRKPAGFVRKHWDYDSMIGAGALWGDWRAAPGLTDAGRNIIAQTAEVVRQQLRDYGQDEARFGLVHCDLRLANLLVDGRRLTVIDFDDCGSCWYMYDFAAAVSFLEQDPRVADFKAAWLQGYRTQTPLSAADESALTMFMMLRRIQLTAWITSHVETPTAQNLQPAAYTQGTVALAAHYLRETA</sequence>
<dbReference type="AlphaFoldDB" id="W0HU76"/>
<gene>
    <name evidence="3" type="ORF">Sant_0669</name>
</gene>
<dbReference type="Gene3D" id="3.30.200.70">
    <property type="match status" value="1"/>
</dbReference>
<dbReference type="PANTHER" id="PTHR21064">
    <property type="entry name" value="AMINOGLYCOSIDE PHOSPHOTRANSFERASE DOMAIN-CONTAINING PROTEIN-RELATED"/>
    <property type="match status" value="1"/>
</dbReference>
<reference evidence="3 4" key="1">
    <citation type="journal article" date="2014" name="Genome Biol. Evol.">
        <title>Genome degeneration and adaptation in a nascent stage of symbiosis.</title>
        <authorList>
            <person name="Oakeson K.F."/>
            <person name="Gil R."/>
            <person name="Clayton A.L."/>
            <person name="Dunn D.M."/>
            <person name="von Niederhausern A.C."/>
            <person name="Hamil C."/>
            <person name="Aoyagi A."/>
            <person name="Duval B."/>
            <person name="Baca A."/>
            <person name="Silva F.J."/>
            <person name="Vallier A."/>
            <person name="Jackson D.G."/>
            <person name="Latorre A."/>
            <person name="Weiss R.B."/>
            <person name="Heddi A."/>
            <person name="Moya A."/>
            <person name="Dale C."/>
        </authorList>
    </citation>
    <scope>NUCLEOTIDE SEQUENCE [LARGE SCALE GENOMIC DNA]</scope>
    <source>
        <strain evidence="3 4">HS1</strain>
    </source>
</reference>
<dbReference type="PATRIC" id="fig|1239307.3.peg.721"/>
<dbReference type="OrthoDB" id="241498at2"/>
<dbReference type="Gene3D" id="1.10.510.10">
    <property type="entry name" value="Transferase(Phosphotransferase) domain 1"/>
    <property type="match status" value="1"/>
</dbReference>
<dbReference type="GO" id="GO:0009088">
    <property type="term" value="P:threonine biosynthetic process"/>
    <property type="evidence" value="ECO:0007669"/>
    <property type="project" value="TreeGrafter"/>
</dbReference>
<dbReference type="GO" id="GO:0004413">
    <property type="term" value="F:homoserine kinase activity"/>
    <property type="evidence" value="ECO:0007669"/>
    <property type="project" value="TreeGrafter"/>
</dbReference>
<dbReference type="Pfam" id="PF01636">
    <property type="entry name" value="APH"/>
    <property type="match status" value="1"/>
</dbReference>
<dbReference type="InterPro" id="IPR011009">
    <property type="entry name" value="Kinase-like_dom_sf"/>
</dbReference>
<name>W0HU76_9GAMM</name>
<evidence type="ECO:0000256" key="1">
    <source>
        <dbReference type="ARBA" id="ARBA00038240"/>
    </source>
</evidence>
<keyword evidence="3" id="KW-0808">Transferase</keyword>
<protein>
    <submittedName>
        <fullName evidence="3">Aminoglycoside phosphotransferase</fullName>
    </submittedName>
</protein>
<proteinExistence type="inferred from homology"/>
<dbReference type="PANTHER" id="PTHR21064:SF6">
    <property type="entry name" value="AMINOGLYCOSIDE PHOSPHOTRANSFERASE DOMAIN-CONTAINING PROTEIN"/>
    <property type="match status" value="1"/>
</dbReference>
<evidence type="ECO:0000313" key="3">
    <source>
        <dbReference type="EMBL" id="AHF75765.1"/>
    </source>
</evidence>
<accession>W0HU76</accession>
<dbReference type="KEGG" id="sod:Sant_0669"/>
<evidence type="ECO:0000313" key="4">
    <source>
        <dbReference type="Proteomes" id="UP000019028"/>
    </source>
</evidence>
<dbReference type="Gene3D" id="1.20.1270.170">
    <property type="match status" value="1"/>
</dbReference>
<keyword evidence="4" id="KW-1185">Reference proteome</keyword>
<dbReference type="InterPro" id="IPR002575">
    <property type="entry name" value="Aminoglycoside_PTrfase"/>
</dbReference>
<dbReference type="InterPro" id="IPR050249">
    <property type="entry name" value="Pseudomonas-type_ThrB"/>
</dbReference>
<dbReference type="SUPFAM" id="SSF56112">
    <property type="entry name" value="Protein kinase-like (PK-like)"/>
    <property type="match status" value="1"/>
</dbReference>
<feature type="domain" description="Aminoglycoside phosphotransferase" evidence="2">
    <location>
        <begin position="37"/>
        <end position="269"/>
    </location>
</feature>
<dbReference type="HOGENOM" id="CLU_044821_2_0_6"/>
<comment type="similarity">
    <text evidence="1">Belongs to the pseudomonas-type ThrB family.</text>
</comment>
<organism evidence="3 4">
    <name type="scientific">Sodalis praecaptivus</name>
    <dbReference type="NCBI Taxonomy" id="1239307"/>
    <lineage>
        <taxon>Bacteria</taxon>
        <taxon>Pseudomonadati</taxon>
        <taxon>Pseudomonadota</taxon>
        <taxon>Gammaproteobacteria</taxon>
        <taxon>Enterobacterales</taxon>
        <taxon>Bruguierivoracaceae</taxon>
        <taxon>Sodalis</taxon>
    </lineage>
</organism>
<dbReference type="EMBL" id="CP006569">
    <property type="protein sequence ID" value="AHF75765.1"/>
    <property type="molecule type" value="Genomic_DNA"/>
</dbReference>